<dbReference type="OrthoDB" id="7502542at2"/>
<dbReference type="AlphaFoldDB" id="A0A8J3A5V3"/>
<gene>
    <name evidence="3" type="ORF">GCM10011354_04430</name>
</gene>
<accession>A0A8J3A5V3</accession>
<evidence type="ECO:0000313" key="3">
    <source>
        <dbReference type="EMBL" id="GGI03518.1"/>
    </source>
</evidence>
<keyword evidence="2" id="KW-0812">Transmembrane</keyword>
<evidence type="ECO:0000313" key="4">
    <source>
        <dbReference type="Proteomes" id="UP000650511"/>
    </source>
</evidence>
<reference evidence="3" key="1">
    <citation type="journal article" date="2014" name="Int. J. Syst. Evol. Microbiol.">
        <title>Complete genome sequence of Corynebacterium casei LMG S-19264T (=DSM 44701T), isolated from a smear-ripened cheese.</title>
        <authorList>
            <consortium name="US DOE Joint Genome Institute (JGI-PGF)"/>
            <person name="Walter F."/>
            <person name="Albersmeier A."/>
            <person name="Kalinowski J."/>
            <person name="Ruckert C."/>
        </authorList>
    </citation>
    <scope>NUCLEOTIDE SEQUENCE</scope>
    <source>
        <strain evidence="3">CGMCC 1.14988</strain>
    </source>
</reference>
<evidence type="ECO:0008006" key="5">
    <source>
        <dbReference type="Google" id="ProtNLM"/>
    </source>
</evidence>
<name>A0A8J3A5V3_9ACTN</name>
<dbReference type="Proteomes" id="UP000650511">
    <property type="component" value="Unassembled WGS sequence"/>
</dbReference>
<feature type="compositionally biased region" description="Low complexity" evidence="1">
    <location>
        <begin position="212"/>
        <end position="223"/>
    </location>
</feature>
<evidence type="ECO:0000256" key="2">
    <source>
        <dbReference type="SAM" id="Phobius"/>
    </source>
</evidence>
<dbReference type="EMBL" id="BMHA01000002">
    <property type="protein sequence ID" value="GGI03518.1"/>
    <property type="molecule type" value="Genomic_DNA"/>
</dbReference>
<dbReference type="RefSeq" id="WP_130651028.1">
    <property type="nucleotide sequence ID" value="NZ_BMHA01000002.1"/>
</dbReference>
<feature type="region of interest" description="Disordered" evidence="1">
    <location>
        <begin position="180"/>
        <end position="245"/>
    </location>
</feature>
<reference evidence="3" key="2">
    <citation type="submission" date="2020-09" db="EMBL/GenBank/DDBJ databases">
        <authorList>
            <person name="Sun Q."/>
            <person name="Zhou Y."/>
        </authorList>
    </citation>
    <scope>NUCLEOTIDE SEQUENCE</scope>
    <source>
        <strain evidence="3">CGMCC 1.14988</strain>
    </source>
</reference>
<proteinExistence type="predicted"/>
<organism evidence="3 4">
    <name type="scientific">Egicoccus halophilus</name>
    <dbReference type="NCBI Taxonomy" id="1670830"/>
    <lineage>
        <taxon>Bacteria</taxon>
        <taxon>Bacillati</taxon>
        <taxon>Actinomycetota</taxon>
        <taxon>Nitriliruptoria</taxon>
        <taxon>Egicoccales</taxon>
        <taxon>Egicoccaceae</taxon>
        <taxon>Egicoccus</taxon>
    </lineage>
</organism>
<comment type="caution">
    <text evidence="3">The sequence shown here is derived from an EMBL/GenBank/DDBJ whole genome shotgun (WGS) entry which is preliminary data.</text>
</comment>
<keyword evidence="2" id="KW-0472">Membrane</keyword>
<evidence type="ECO:0000256" key="1">
    <source>
        <dbReference type="SAM" id="MobiDB-lite"/>
    </source>
</evidence>
<feature type="transmembrane region" description="Helical" evidence="2">
    <location>
        <begin position="12"/>
        <end position="29"/>
    </location>
</feature>
<keyword evidence="4" id="KW-1185">Reference proteome</keyword>
<sequence>MDLSAVEPWMWIVAAVVVLLVLVVVFVVVRKRRRERLEVRRHLQRRFGREYDRTVDSAKNRRAAEEELLAREQRRQAFTVRPVPVDHRDGLRHRWDEVQASFVEAPNAALRRADELLDEVAVLRGYPDAPREQRLGDLSVDHPAAVERYCSARREEAKEPTTEQLREAMLTSRDLFETLVSQGDPGSETAPATPFQQLVAEDDASPTDDARPGAARAEPAPGGDTERPDAHRSGGSTPVGERDRP</sequence>
<protein>
    <recommendedName>
        <fullName evidence="5">Secreted protein</fullName>
    </recommendedName>
</protein>
<keyword evidence="2" id="KW-1133">Transmembrane helix</keyword>